<keyword evidence="1" id="KW-0812">Transmembrane</keyword>
<evidence type="ECO:0000313" key="3">
    <source>
        <dbReference type="Proteomes" id="UP000534783"/>
    </source>
</evidence>
<sequence>MFTTKRVLLVGVFVLQTALIILLGFTAISFRNDWIRARAEANHYHSELKMLHEDQKAVFTRTLVKRETI</sequence>
<reference evidence="2 3" key="1">
    <citation type="journal article" date="2020" name="Nature">
        <title>Bacterial chemolithoautotrophy via manganese oxidation.</title>
        <authorList>
            <person name="Yu H."/>
            <person name="Leadbetter J.R."/>
        </authorList>
    </citation>
    <scope>NUCLEOTIDE SEQUENCE [LARGE SCALE GENOMIC DNA]</scope>
    <source>
        <strain evidence="2 3">Mn-1</strain>
    </source>
</reference>
<protein>
    <submittedName>
        <fullName evidence="2">Uncharacterized protein</fullName>
    </submittedName>
</protein>
<keyword evidence="1" id="KW-0472">Membrane</keyword>
<dbReference type="Proteomes" id="UP000534783">
    <property type="component" value="Unassembled WGS sequence"/>
</dbReference>
<evidence type="ECO:0000256" key="1">
    <source>
        <dbReference type="SAM" id="Phobius"/>
    </source>
</evidence>
<gene>
    <name evidence="2" type="ORF">MNODULE_11350</name>
</gene>
<evidence type="ECO:0000313" key="2">
    <source>
        <dbReference type="EMBL" id="NKE71334.1"/>
    </source>
</evidence>
<proteinExistence type="predicted"/>
<organism evidence="2 3">
    <name type="scientific">Candidatus Manganitrophus noduliformans</name>
    <dbReference type="NCBI Taxonomy" id="2606439"/>
    <lineage>
        <taxon>Bacteria</taxon>
        <taxon>Pseudomonadati</taxon>
        <taxon>Nitrospirota</taxon>
        <taxon>Nitrospiria</taxon>
        <taxon>Candidatus Troglogloeales</taxon>
        <taxon>Candidatus Manganitrophaceae</taxon>
        <taxon>Candidatus Manganitrophus</taxon>
    </lineage>
</organism>
<dbReference type="AlphaFoldDB" id="A0A7X6IBE9"/>
<dbReference type="EMBL" id="VTOW01000002">
    <property type="protein sequence ID" value="NKE71334.1"/>
    <property type="molecule type" value="Genomic_DNA"/>
</dbReference>
<keyword evidence="3" id="KW-1185">Reference proteome</keyword>
<comment type="caution">
    <text evidence="2">The sequence shown here is derived from an EMBL/GenBank/DDBJ whole genome shotgun (WGS) entry which is preliminary data.</text>
</comment>
<name>A0A7X6IBE9_9BACT</name>
<keyword evidence="1" id="KW-1133">Transmembrane helix</keyword>
<feature type="transmembrane region" description="Helical" evidence="1">
    <location>
        <begin position="6"/>
        <end position="28"/>
    </location>
</feature>
<accession>A0A7X6IBE9</accession>
<dbReference type="RefSeq" id="WP_168059874.1">
    <property type="nucleotide sequence ID" value="NZ_VTOW01000002.1"/>
</dbReference>